<dbReference type="Pfam" id="PF03099">
    <property type="entry name" value="BPL_LplA_LipB"/>
    <property type="match status" value="1"/>
</dbReference>
<dbReference type="PROSITE" id="PS51733">
    <property type="entry name" value="BPL_LPL_CATALYTIC"/>
    <property type="match status" value="1"/>
</dbReference>
<dbReference type="InterPro" id="IPR045864">
    <property type="entry name" value="aa-tRNA-synth_II/BPL/LPL"/>
</dbReference>
<reference evidence="2 3" key="1">
    <citation type="submission" date="2023-08" db="EMBL/GenBank/DDBJ databases">
        <title>A Necator americanus chromosomal reference genome.</title>
        <authorList>
            <person name="Ilik V."/>
            <person name="Petrzelkova K.J."/>
            <person name="Pardy F."/>
            <person name="Fuh T."/>
            <person name="Niatou-Singa F.S."/>
            <person name="Gouil Q."/>
            <person name="Baker L."/>
            <person name="Ritchie M.E."/>
            <person name="Jex A.R."/>
            <person name="Gazzola D."/>
            <person name="Li H."/>
            <person name="Toshio Fujiwara R."/>
            <person name="Zhan B."/>
            <person name="Aroian R.V."/>
            <person name="Pafco B."/>
            <person name="Schwarz E.M."/>
        </authorList>
    </citation>
    <scope>NUCLEOTIDE SEQUENCE [LARGE SCALE GENOMIC DNA]</scope>
    <source>
        <strain evidence="2 3">Aroian</strain>
        <tissue evidence="2">Whole animal</tissue>
    </source>
</reference>
<dbReference type="SUPFAM" id="SSF55681">
    <property type="entry name" value="Class II aaRS and biotin synthetases"/>
    <property type="match status" value="1"/>
</dbReference>
<accession>A0ABR1CNN7</accession>
<keyword evidence="3" id="KW-1185">Reference proteome</keyword>
<feature type="domain" description="BPL/LPL catalytic" evidence="1">
    <location>
        <begin position="367"/>
        <end position="543"/>
    </location>
</feature>
<dbReference type="Proteomes" id="UP001303046">
    <property type="component" value="Unassembled WGS sequence"/>
</dbReference>
<dbReference type="EMBL" id="JAVFWL010000002">
    <property type="protein sequence ID" value="KAK6738806.1"/>
    <property type="molecule type" value="Genomic_DNA"/>
</dbReference>
<evidence type="ECO:0000313" key="3">
    <source>
        <dbReference type="Proteomes" id="UP001303046"/>
    </source>
</evidence>
<dbReference type="InterPro" id="IPR004143">
    <property type="entry name" value="BPL_LPL_catalytic"/>
</dbReference>
<evidence type="ECO:0000259" key="1">
    <source>
        <dbReference type="PROSITE" id="PS51733"/>
    </source>
</evidence>
<sequence>MSPLVILHSNDPFLGVPGSDRKTRIAVRVSRQFVGDLSPDAYRCVRVPVSIGTILFLLLRVFPPFFTAILVYTGGQTDLYKRIRSSLSNLIPADRYTVFHISADTMKKQPWMEPNTACLIVADTSQLDDQLCTIIQTYLSQSGKVMLLCQKRLLADLSSCESFKKQAGMIRMVFEPQDFNSTAKDFELFLRNSLKTLSEQGNIDTTFYLENFAGGKSYSVVLTKEKELPLLLYTENGDHQASAIFSDATCDQLLAPDSHLLRDSLSRFGVTVCETKIPVLTPAVMTASDDSIIENMKKVRYGEAIGLKPKLFLQKTKEMGKQDMPDVTEDLLPVEILPRSNNSTYTHFNFPLYFSRLKTKHLGRIIMHIPVATTTIDICASLCDAIPSSTGAVIVAARQTHGRGRSGNEFLSPLGAAMFNVTTVLPKSSSLARTPSILQHVFAIALVDAVHRLSGLKNFPLRIKWPNDFYFNRSHKVGGLVATARSRDDGLLISIGAGINVFNSRPTVCLNDMVPEGSDLKFNIEEVIAETLNRYEYWMNTYEMKGPGEVFEAYYKFWLHSREEVVIENLSEKVVICGLDKNGYLQVRSKNNSNKIFSVGDNGNTFDMMKGLIRHKVC</sequence>
<evidence type="ECO:0000313" key="2">
    <source>
        <dbReference type="EMBL" id="KAK6738806.1"/>
    </source>
</evidence>
<dbReference type="PANTHER" id="PTHR12835">
    <property type="entry name" value="BIOTIN PROTEIN LIGASE"/>
    <property type="match status" value="1"/>
</dbReference>
<name>A0ABR1CNN7_NECAM</name>
<gene>
    <name evidence="2" type="primary">Necator_chrII.g8528</name>
    <name evidence="2" type="ORF">RB195_020733</name>
</gene>
<dbReference type="Gene3D" id="3.30.930.10">
    <property type="entry name" value="Bira Bifunctional Protein, Domain 2"/>
    <property type="match status" value="1"/>
</dbReference>
<organism evidence="2 3">
    <name type="scientific">Necator americanus</name>
    <name type="common">Human hookworm</name>
    <dbReference type="NCBI Taxonomy" id="51031"/>
    <lineage>
        <taxon>Eukaryota</taxon>
        <taxon>Metazoa</taxon>
        <taxon>Ecdysozoa</taxon>
        <taxon>Nematoda</taxon>
        <taxon>Chromadorea</taxon>
        <taxon>Rhabditida</taxon>
        <taxon>Rhabditina</taxon>
        <taxon>Rhabditomorpha</taxon>
        <taxon>Strongyloidea</taxon>
        <taxon>Ancylostomatidae</taxon>
        <taxon>Bunostominae</taxon>
        <taxon>Necator</taxon>
    </lineage>
</organism>
<protein>
    <recommendedName>
        <fullName evidence="1">BPL/LPL catalytic domain-containing protein</fullName>
    </recommendedName>
</protein>
<comment type="caution">
    <text evidence="2">The sequence shown here is derived from an EMBL/GenBank/DDBJ whole genome shotgun (WGS) entry which is preliminary data.</text>
</comment>
<dbReference type="PANTHER" id="PTHR12835:SF5">
    <property type="entry name" value="BIOTIN--PROTEIN LIGASE"/>
    <property type="match status" value="1"/>
</dbReference>
<proteinExistence type="predicted"/>